<feature type="domain" description="Alcohol dehydrogenase-like N-terminal" evidence="3">
    <location>
        <begin position="44"/>
        <end position="123"/>
    </location>
</feature>
<reference evidence="4 5" key="1">
    <citation type="submission" date="2016-10" db="EMBL/GenBank/DDBJ databases">
        <authorList>
            <person name="de Groot N.N."/>
        </authorList>
    </citation>
    <scope>NUCLEOTIDE SEQUENCE [LARGE SCALE GENOMIC DNA]</scope>
    <source>
        <strain evidence="4 5">DSM 25294</strain>
    </source>
</reference>
<evidence type="ECO:0000256" key="1">
    <source>
        <dbReference type="ARBA" id="ARBA00022857"/>
    </source>
</evidence>
<keyword evidence="2" id="KW-0560">Oxidoreductase</keyword>
<dbReference type="PANTHER" id="PTHR48106:SF18">
    <property type="entry name" value="QUINONE OXIDOREDUCTASE PIG3"/>
    <property type="match status" value="1"/>
</dbReference>
<dbReference type="InterPro" id="IPR036291">
    <property type="entry name" value="NAD(P)-bd_dom_sf"/>
</dbReference>
<dbReference type="InterPro" id="IPR013154">
    <property type="entry name" value="ADH-like_N"/>
</dbReference>
<dbReference type="Proteomes" id="UP000199382">
    <property type="component" value="Unassembled WGS sequence"/>
</dbReference>
<dbReference type="RefSeq" id="WP_093156546.1">
    <property type="nucleotide sequence ID" value="NZ_FNEK01000024.1"/>
</dbReference>
<dbReference type="STRING" id="571298.SAMN04488026_102463"/>
<dbReference type="PANTHER" id="PTHR48106">
    <property type="entry name" value="QUINONE OXIDOREDUCTASE PIG3-RELATED"/>
    <property type="match status" value="1"/>
</dbReference>
<dbReference type="EMBL" id="FNEK01000024">
    <property type="protein sequence ID" value="SDJ80559.1"/>
    <property type="molecule type" value="Genomic_DNA"/>
</dbReference>
<gene>
    <name evidence="4" type="ORF">SAMN04488026_102463</name>
</gene>
<dbReference type="SUPFAM" id="SSF51735">
    <property type="entry name" value="NAD(P)-binding Rossmann-fold domains"/>
    <property type="match status" value="1"/>
</dbReference>
<proteinExistence type="predicted"/>
<dbReference type="AlphaFoldDB" id="A0A1G8WQ96"/>
<dbReference type="Gene3D" id="3.40.50.720">
    <property type="entry name" value="NAD(P)-binding Rossmann-like Domain"/>
    <property type="match status" value="1"/>
</dbReference>
<organism evidence="4 5">
    <name type="scientific">Aliiruegeria lutimaris</name>
    <dbReference type="NCBI Taxonomy" id="571298"/>
    <lineage>
        <taxon>Bacteria</taxon>
        <taxon>Pseudomonadati</taxon>
        <taxon>Pseudomonadota</taxon>
        <taxon>Alphaproteobacteria</taxon>
        <taxon>Rhodobacterales</taxon>
        <taxon>Roseobacteraceae</taxon>
        <taxon>Aliiruegeria</taxon>
    </lineage>
</organism>
<dbReference type="SUPFAM" id="SSF50129">
    <property type="entry name" value="GroES-like"/>
    <property type="match status" value="1"/>
</dbReference>
<sequence length="339" mass="36399">MDIPTKMKGLALLEDGYANAPATQELTNLAPYVELREMDVPQPGPGLALIKVARAAVNPSDIAFIKGVYGQSRVKDQAAGFEGTGTVVAGDTPLLGQRVSFFAAGSGSWAEYCLAPIPMLIPLRPDLRDEDAAGLIVNPLTAMAMFDIAREDGADSFVVTAAGSQLGKFLIGLGKDHGIGALAVIRREAQAEALRALGAADVLVTEGEGLEERLTELFEVHAPRILLDAVGDQISADLFFAMPERARWIIYGRLSPTPPTLAQLPQFIFKQKQIEGFWLASWLRNTPPEKIGAVIAEAQARFAEGKWHTDITASVRLDNALAELPAAYSQKDSKVLIEP</sequence>
<dbReference type="GO" id="GO:0070402">
    <property type="term" value="F:NADPH binding"/>
    <property type="evidence" value="ECO:0007669"/>
    <property type="project" value="TreeGrafter"/>
</dbReference>
<dbReference type="InterPro" id="IPR011032">
    <property type="entry name" value="GroES-like_sf"/>
</dbReference>
<evidence type="ECO:0000256" key="2">
    <source>
        <dbReference type="ARBA" id="ARBA00023002"/>
    </source>
</evidence>
<protein>
    <submittedName>
        <fullName evidence="4">NADPH:quinone reductase</fullName>
    </submittedName>
</protein>
<evidence type="ECO:0000313" key="5">
    <source>
        <dbReference type="Proteomes" id="UP000199382"/>
    </source>
</evidence>
<keyword evidence="1" id="KW-0521">NADP</keyword>
<keyword evidence="5" id="KW-1185">Reference proteome</keyword>
<name>A0A1G8WQ96_9RHOB</name>
<evidence type="ECO:0000259" key="3">
    <source>
        <dbReference type="Pfam" id="PF08240"/>
    </source>
</evidence>
<dbReference type="GO" id="GO:0016651">
    <property type="term" value="F:oxidoreductase activity, acting on NAD(P)H"/>
    <property type="evidence" value="ECO:0007669"/>
    <property type="project" value="TreeGrafter"/>
</dbReference>
<dbReference type="Gene3D" id="3.90.180.10">
    <property type="entry name" value="Medium-chain alcohol dehydrogenases, catalytic domain"/>
    <property type="match status" value="1"/>
</dbReference>
<dbReference type="Pfam" id="PF08240">
    <property type="entry name" value="ADH_N"/>
    <property type="match status" value="1"/>
</dbReference>
<evidence type="ECO:0000313" key="4">
    <source>
        <dbReference type="EMBL" id="SDJ80559.1"/>
    </source>
</evidence>
<dbReference type="OrthoDB" id="9787435at2"/>
<accession>A0A1G8WQ96</accession>